<keyword evidence="1" id="KW-0472">Membrane</keyword>
<dbReference type="OrthoDB" id="9815425at2"/>
<evidence type="ECO:0000313" key="4">
    <source>
        <dbReference type="EMBL" id="SEO90146.1"/>
    </source>
</evidence>
<dbReference type="STRING" id="1333845.SAMN04487895_11438"/>
<keyword evidence="3" id="KW-0378">Hydrolase</keyword>
<name>A0A1H8TH78_9BACL</name>
<dbReference type="Pfam" id="PF20434">
    <property type="entry name" value="BD-FAE"/>
    <property type="match status" value="1"/>
</dbReference>
<dbReference type="GO" id="GO:0016787">
    <property type="term" value="F:hydrolase activity"/>
    <property type="evidence" value="ECO:0007669"/>
    <property type="project" value="UniProtKB-KW"/>
</dbReference>
<evidence type="ECO:0000313" key="3">
    <source>
        <dbReference type="EMBL" id="QWU16196.1"/>
    </source>
</evidence>
<reference evidence="4 5" key="1">
    <citation type="submission" date="2016-10" db="EMBL/GenBank/DDBJ databases">
        <authorList>
            <person name="de Groot N.N."/>
        </authorList>
    </citation>
    <scope>NUCLEOTIDE SEQUENCE [LARGE SCALE GENOMIC DNA]</scope>
    <source>
        <strain evidence="4 5">CGMCC 1.10238</strain>
    </source>
</reference>
<dbReference type="InterPro" id="IPR029058">
    <property type="entry name" value="AB_hydrolase_fold"/>
</dbReference>
<accession>A0A1H8TH78</accession>
<evidence type="ECO:0000256" key="1">
    <source>
        <dbReference type="SAM" id="Phobius"/>
    </source>
</evidence>
<dbReference type="Gene3D" id="3.40.50.1820">
    <property type="entry name" value="alpha/beta hydrolase"/>
    <property type="match status" value="1"/>
</dbReference>
<evidence type="ECO:0000313" key="6">
    <source>
        <dbReference type="Proteomes" id="UP000683429"/>
    </source>
</evidence>
<dbReference type="Proteomes" id="UP000683429">
    <property type="component" value="Chromosome"/>
</dbReference>
<dbReference type="RefSeq" id="WP_036601534.1">
    <property type="nucleotide sequence ID" value="NZ_CP076607.1"/>
</dbReference>
<dbReference type="AlphaFoldDB" id="A0A1H8TH78"/>
<organism evidence="4 5">
    <name type="scientific">Paenibacillus sophorae</name>
    <dbReference type="NCBI Taxonomy" id="1333845"/>
    <lineage>
        <taxon>Bacteria</taxon>
        <taxon>Bacillati</taxon>
        <taxon>Bacillota</taxon>
        <taxon>Bacilli</taxon>
        <taxon>Bacillales</taxon>
        <taxon>Paenibacillaceae</taxon>
        <taxon>Paenibacillus</taxon>
    </lineage>
</organism>
<sequence length="291" mass="33834">MIWSILGIVALLLIGSVLFFLLYAYWYICNVKKKKLIYEIDESKQNDVIENIMYKKVDRKQLLMDVYRPSNLEPNAKLPAVLLVHGEGLEVLIKDAKNWGLYTSYGKLLANIGLIGIPFNHRRANMDLSRIHEVTSDISDAIKFVKRNAVKWSIDENRICIWTFSVGGAFVVPLLSENNHKIKSFVTYYSLLDIRNWSDSVNDDKYKDYFPEQYLSISPEKFPPSLVVKCEKDSERINKSIDHFVHIAKLRDIKFDYIVHSTGRHTFDAFDDNSETRQVINQTLEFITRNT</sequence>
<dbReference type="EMBL" id="FODH01000014">
    <property type="protein sequence ID" value="SEO90146.1"/>
    <property type="molecule type" value="Genomic_DNA"/>
</dbReference>
<evidence type="ECO:0000313" key="5">
    <source>
        <dbReference type="Proteomes" id="UP000198809"/>
    </source>
</evidence>
<feature type="domain" description="BD-FAE-like" evidence="2">
    <location>
        <begin position="64"/>
        <end position="181"/>
    </location>
</feature>
<keyword evidence="1" id="KW-1133">Transmembrane helix</keyword>
<proteinExistence type="predicted"/>
<dbReference type="InterPro" id="IPR049492">
    <property type="entry name" value="BD-FAE-like_dom"/>
</dbReference>
<protein>
    <submittedName>
        <fullName evidence="4">Acetyl esterase/lipase</fullName>
    </submittedName>
    <submittedName>
        <fullName evidence="3">Alpha/beta hydrolase</fullName>
    </submittedName>
</protein>
<gene>
    <name evidence="3" type="ORF">KP014_02690</name>
    <name evidence="4" type="ORF">SAMN04487895_11438</name>
</gene>
<reference evidence="3 6" key="2">
    <citation type="submission" date="2021-06" db="EMBL/GenBank/DDBJ databases">
        <title>Whole genome sequence of Paenibacillus sophorae DSM23020 for comparative genomics.</title>
        <authorList>
            <person name="Kim M.-J."/>
            <person name="Lee G."/>
            <person name="Shin J.-H."/>
        </authorList>
    </citation>
    <scope>NUCLEOTIDE SEQUENCE [LARGE SCALE GENOMIC DNA]</scope>
    <source>
        <strain evidence="3 6">DSM 23020</strain>
    </source>
</reference>
<keyword evidence="6" id="KW-1185">Reference proteome</keyword>
<dbReference type="SUPFAM" id="SSF53474">
    <property type="entry name" value="alpha/beta-Hydrolases"/>
    <property type="match status" value="1"/>
</dbReference>
<dbReference type="Proteomes" id="UP000198809">
    <property type="component" value="Unassembled WGS sequence"/>
</dbReference>
<feature type="transmembrane region" description="Helical" evidence="1">
    <location>
        <begin position="6"/>
        <end position="28"/>
    </location>
</feature>
<dbReference type="EMBL" id="CP076607">
    <property type="protein sequence ID" value="QWU16196.1"/>
    <property type="molecule type" value="Genomic_DNA"/>
</dbReference>
<evidence type="ECO:0000259" key="2">
    <source>
        <dbReference type="Pfam" id="PF20434"/>
    </source>
</evidence>
<keyword evidence="1" id="KW-0812">Transmembrane</keyword>